<dbReference type="InterPro" id="IPR051324">
    <property type="entry name" value="Stress/Tellurium_Resist"/>
</dbReference>
<reference evidence="2" key="1">
    <citation type="submission" date="2023-01" db="EMBL/GenBank/DDBJ databases">
        <title>Metagenome sequencing of chrysophaentin producing Chrysophaeum taylorii.</title>
        <authorList>
            <person name="Davison J."/>
            <person name="Bewley C."/>
        </authorList>
    </citation>
    <scope>NUCLEOTIDE SEQUENCE</scope>
    <source>
        <strain evidence="2">NIES-1699</strain>
    </source>
</reference>
<accession>A0AAD7UAM8</accession>
<dbReference type="PANTHER" id="PTHR32097">
    <property type="entry name" value="CAMP-BINDING PROTEIN 1-RELATED"/>
    <property type="match status" value="1"/>
</dbReference>
<feature type="domain" description="C2" evidence="1">
    <location>
        <begin position="9"/>
        <end position="133"/>
    </location>
</feature>
<dbReference type="Gene3D" id="2.60.40.150">
    <property type="entry name" value="C2 domain"/>
    <property type="match status" value="1"/>
</dbReference>
<protein>
    <recommendedName>
        <fullName evidence="1">C2 domain-containing protein</fullName>
    </recommendedName>
</protein>
<evidence type="ECO:0000259" key="1">
    <source>
        <dbReference type="PROSITE" id="PS50004"/>
    </source>
</evidence>
<dbReference type="AlphaFoldDB" id="A0AAD7UAM8"/>
<keyword evidence="3" id="KW-1185">Reference proteome</keyword>
<evidence type="ECO:0000313" key="3">
    <source>
        <dbReference type="Proteomes" id="UP001230188"/>
    </source>
</evidence>
<proteinExistence type="predicted"/>
<gene>
    <name evidence="2" type="ORF">CTAYLR_005017</name>
</gene>
<organism evidence="2 3">
    <name type="scientific">Chrysophaeum taylorii</name>
    <dbReference type="NCBI Taxonomy" id="2483200"/>
    <lineage>
        <taxon>Eukaryota</taxon>
        <taxon>Sar</taxon>
        <taxon>Stramenopiles</taxon>
        <taxon>Ochrophyta</taxon>
        <taxon>Pelagophyceae</taxon>
        <taxon>Pelagomonadales</taxon>
        <taxon>Pelagomonadaceae</taxon>
        <taxon>Chrysophaeum</taxon>
    </lineage>
</organism>
<dbReference type="CDD" id="cd06974">
    <property type="entry name" value="TerD_like"/>
    <property type="match status" value="2"/>
</dbReference>
<sequence length="555" mass="60215">MFPTDTRRPLATKQQVVAGSGVDARKVGGRLVVDVLRGENLVAKDTGILRSNKSDPYAKVMVDAHFVGKTAVIPRSLSPTWNERFEVQLKPRSAKRLRIELFDSDAVTNDDPMGVVKIDVASWYEEGKGSRVERTVEVLPCSGCAKVSGSVTVGVWFEPRASVSLARGKSFAVESVHRRQIVALGWSGAHGVSVDLDVSCIFFDQRGAVLDALYFGKTECFEGAATHGGDALTGDEVMDDTLADERISLALAALPEKVQALLVVVTAYEDESSFADVGSAFCGFWDPVEGELCRFAVNPAGDHTGLVMCRLARDAASRWLFSAIGDVARGPRDYGSWVPELKAYLTDFAPRVQIGDPRDRVAVMRKGQQISIAEYSAEPLRAVAMGLRWDVSRGRAIDLDASVILLDANLDVVEIVSFSNLTSLDGAVSHSGDDTSGDGGGDDEIVAVQLERLDKRVTYIAFLVCSYSGQHFVDVDNTACRLFVPERPREGDIAGFVLSSKTYDCTAILMALLAASTPGRTWTMRACGAGFHGKVARDCIDETQEYIRTGQIRRR</sequence>
<dbReference type="SMART" id="SM00239">
    <property type="entry name" value="C2"/>
    <property type="match status" value="1"/>
</dbReference>
<dbReference type="Pfam" id="PF00168">
    <property type="entry name" value="C2"/>
    <property type="match status" value="1"/>
</dbReference>
<dbReference type="InterPro" id="IPR035892">
    <property type="entry name" value="C2_domain_sf"/>
</dbReference>
<comment type="caution">
    <text evidence="2">The sequence shown here is derived from an EMBL/GenBank/DDBJ whole genome shotgun (WGS) entry which is preliminary data.</text>
</comment>
<dbReference type="InterPro" id="IPR003325">
    <property type="entry name" value="TerD"/>
</dbReference>
<dbReference type="EMBL" id="JAQMWT010000435">
    <property type="protein sequence ID" value="KAJ8601367.1"/>
    <property type="molecule type" value="Genomic_DNA"/>
</dbReference>
<name>A0AAD7UAM8_9STRA</name>
<dbReference type="Proteomes" id="UP001230188">
    <property type="component" value="Unassembled WGS sequence"/>
</dbReference>
<dbReference type="Pfam" id="PF02342">
    <property type="entry name" value="TerD"/>
    <property type="match status" value="2"/>
</dbReference>
<dbReference type="InterPro" id="IPR000008">
    <property type="entry name" value="C2_dom"/>
</dbReference>
<dbReference type="SUPFAM" id="SSF49562">
    <property type="entry name" value="C2 domain (Calcium/lipid-binding domain, CaLB)"/>
    <property type="match status" value="1"/>
</dbReference>
<dbReference type="PANTHER" id="PTHR32097:SF17">
    <property type="entry name" value="CAMP-BINDING PROTEIN 1-RELATED"/>
    <property type="match status" value="1"/>
</dbReference>
<dbReference type="Gene3D" id="2.60.60.30">
    <property type="entry name" value="sav2460 like domains"/>
    <property type="match status" value="2"/>
</dbReference>
<dbReference type="PROSITE" id="PS50004">
    <property type="entry name" value="C2"/>
    <property type="match status" value="1"/>
</dbReference>
<evidence type="ECO:0000313" key="2">
    <source>
        <dbReference type="EMBL" id="KAJ8601367.1"/>
    </source>
</evidence>